<name>A0A0F9WH99_9ZZZZ</name>
<comment type="similarity">
    <text evidence="1">Belongs to the universal stress protein A family.</text>
</comment>
<gene>
    <name evidence="3" type="ORF">LCGC14_0281090</name>
</gene>
<dbReference type="PANTHER" id="PTHR46268">
    <property type="entry name" value="STRESS RESPONSE PROTEIN NHAX"/>
    <property type="match status" value="1"/>
</dbReference>
<dbReference type="PANTHER" id="PTHR46268:SF6">
    <property type="entry name" value="UNIVERSAL STRESS PROTEIN UP12"/>
    <property type="match status" value="1"/>
</dbReference>
<dbReference type="Pfam" id="PF00582">
    <property type="entry name" value="Usp"/>
    <property type="match status" value="2"/>
</dbReference>
<dbReference type="CDD" id="cd00293">
    <property type="entry name" value="USP-like"/>
    <property type="match status" value="2"/>
</dbReference>
<dbReference type="AlphaFoldDB" id="A0A0F9WH99"/>
<dbReference type="InterPro" id="IPR006016">
    <property type="entry name" value="UspA"/>
</dbReference>
<sequence length="278" mass="31347">MKNILVPTDFSENCTKAAHLGIKIAKTYNAEIHFLHQMTTPVDWVKLDKLKEKRYPETLKQIGASKANLRELEKIAEHEGLKCRTFLQFDSGQKDILNHSGHFHHDFIITGSSGTKGRVREITGSNVEKIVRKANAPIIVVKEEEVTFPFNDILFVSDFEEDVSHPFEVVISIAEQCDASIHLLRINTETEFNSIELGLNPVKEFLEKFPALKNFSMNVHNESSVEEGINTFLKHQPADLIAMSTHGKTGFLSLFSKSIAEGVTNHSELPVMTIHIKK</sequence>
<accession>A0A0F9WH99</accession>
<evidence type="ECO:0000313" key="3">
    <source>
        <dbReference type="EMBL" id="KKN85281.1"/>
    </source>
</evidence>
<dbReference type="EMBL" id="LAZR01000161">
    <property type="protein sequence ID" value="KKN85281.1"/>
    <property type="molecule type" value="Genomic_DNA"/>
</dbReference>
<feature type="domain" description="UspA" evidence="2">
    <location>
        <begin position="153"/>
        <end position="274"/>
    </location>
</feature>
<dbReference type="InterPro" id="IPR006015">
    <property type="entry name" value="Universal_stress_UspA"/>
</dbReference>
<dbReference type="PRINTS" id="PR01438">
    <property type="entry name" value="UNVRSLSTRESS"/>
</dbReference>
<feature type="domain" description="UspA" evidence="2">
    <location>
        <begin position="1"/>
        <end position="142"/>
    </location>
</feature>
<proteinExistence type="inferred from homology"/>
<dbReference type="Gene3D" id="3.40.50.620">
    <property type="entry name" value="HUPs"/>
    <property type="match status" value="2"/>
</dbReference>
<reference evidence="3" key="1">
    <citation type="journal article" date="2015" name="Nature">
        <title>Complex archaea that bridge the gap between prokaryotes and eukaryotes.</title>
        <authorList>
            <person name="Spang A."/>
            <person name="Saw J.H."/>
            <person name="Jorgensen S.L."/>
            <person name="Zaremba-Niedzwiedzka K."/>
            <person name="Martijn J."/>
            <person name="Lind A.E."/>
            <person name="van Eijk R."/>
            <person name="Schleper C."/>
            <person name="Guy L."/>
            <person name="Ettema T.J."/>
        </authorList>
    </citation>
    <scope>NUCLEOTIDE SEQUENCE</scope>
</reference>
<comment type="caution">
    <text evidence="3">The sequence shown here is derived from an EMBL/GenBank/DDBJ whole genome shotgun (WGS) entry which is preliminary data.</text>
</comment>
<organism evidence="3">
    <name type="scientific">marine sediment metagenome</name>
    <dbReference type="NCBI Taxonomy" id="412755"/>
    <lineage>
        <taxon>unclassified sequences</taxon>
        <taxon>metagenomes</taxon>
        <taxon>ecological metagenomes</taxon>
    </lineage>
</organism>
<evidence type="ECO:0000259" key="2">
    <source>
        <dbReference type="Pfam" id="PF00582"/>
    </source>
</evidence>
<protein>
    <recommendedName>
        <fullName evidence="2">UspA domain-containing protein</fullName>
    </recommendedName>
</protein>
<dbReference type="InterPro" id="IPR014729">
    <property type="entry name" value="Rossmann-like_a/b/a_fold"/>
</dbReference>
<dbReference type="SUPFAM" id="SSF52402">
    <property type="entry name" value="Adenine nucleotide alpha hydrolases-like"/>
    <property type="match status" value="2"/>
</dbReference>
<evidence type="ECO:0000256" key="1">
    <source>
        <dbReference type="ARBA" id="ARBA00008791"/>
    </source>
</evidence>